<dbReference type="PROSITE" id="PS00626">
    <property type="entry name" value="RCC1_2"/>
    <property type="match status" value="1"/>
</dbReference>
<evidence type="ECO:0000313" key="3">
    <source>
        <dbReference type="Proteomes" id="UP001285921"/>
    </source>
</evidence>
<dbReference type="PRINTS" id="PR00633">
    <property type="entry name" value="RCCNDNSATION"/>
</dbReference>
<dbReference type="InterPro" id="IPR036582">
    <property type="entry name" value="Mao_N_sf"/>
</dbReference>
<dbReference type="PANTHER" id="PTHR45982">
    <property type="entry name" value="REGULATOR OF CHROMOSOME CONDENSATION"/>
    <property type="match status" value="1"/>
</dbReference>
<sequence>MAVKNDGTVWQWGDITTYRGAEGSETNLYALLPVQVAGLEDVISVAAGQLHSLALKKDGTVWTWGGNHEGQLGNGNHQSSAIAQKVEGLTNVIAVEADWTRSFAVKSDGTVWGWGGFYTEDSLGNFSSSEQPVKLPGLSDIVTISSGYGSFVALKKDGTVWQYQTQLQGIQDIIQVAVGAEYTYGLKKDGSVWYWGSDGEGLVNGVSVSEDSAPRLFEGVKDIVAIQASAGGPLMLRRDGTVWASGTNSGGQLGNGTWESSDVPVQVKGLKKITNIAAHGIGFRSMAIRADGTLWAWGGSFVGDGKKGSRTIPVGIASFPNQTLDQDPIFVEIDGNILQSDQPSVSIKNRTMVPLRAIMEALGAELTWNSSTSSITVKKGEITVKLTVGQKTAYVNDKKVTLDSPPALVNNNTVVPARFVSESLGAKVGWDEKGKTVVITTAELAQTS</sequence>
<accession>A0ABQ6NND3</accession>
<dbReference type="Pfam" id="PF07833">
    <property type="entry name" value="Cu_amine_oxidN1"/>
    <property type="match status" value="1"/>
</dbReference>
<evidence type="ECO:0000259" key="1">
    <source>
        <dbReference type="Pfam" id="PF07833"/>
    </source>
</evidence>
<dbReference type="Gene3D" id="2.130.10.30">
    <property type="entry name" value="Regulator of chromosome condensation 1/beta-lactamase-inhibitor protein II"/>
    <property type="match status" value="2"/>
</dbReference>
<dbReference type="InterPro" id="IPR009091">
    <property type="entry name" value="RCC1/BLIP-II"/>
</dbReference>
<proteinExistence type="predicted"/>
<comment type="caution">
    <text evidence="2">The sequence shown here is derived from an EMBL/GenBank/DDBJ whole genome shotgun (WGS) entry which is preliminary data.</text>
</comment>
<dbReference type="SUPFAM" id="SSF55383">
    <property type="entry name" value="Copper amine oxidase, domain N"/>
    <property type="match status" value="1"/>
</dbReference>
<reference evidence="2 3" key="1">
    <citation type="submission" date="2023-05" db="EMBL/GenBank/DDBJ databases">
        <title>Draft genome of Paenibacillus sp. CCS26.</title>
        <authorList>
            <person name="Akita H."/>
            <person name="Shinto Y."/>
            <person name="Kimura Z."/>
        </authorList>
    </citation>
    <scope>NUCLEOTIDE SEQUENCE [LARGE SCALE GENOMIC DNA]</scope>
    <source>
        <strain evidence="2 3">CCS26</strain>
    </source>
</reference>
<protein>
    <recommendedName>
        <fullName evidence="1">Copper amine oxidase-like N-terminal domain-containing protein</fullName>
    </recommendedName>
</protein>
<feature type="domain" description="Copper amine oxidase-like N-terminal" evidence="1">
    <location>
        <begin position="333"/>
        <end position="439"/>
    </location>
</feature>
<dbReference type="Gene3D" id="3.30.457.10">
    <property type="entry name" value="Copper amine oxidase-like, N-terminal domain"/>
    <property type="match status" value="1"/>
</dbReference>
<dbReference type="Pfam" id="PF13540">
    <property type="entry name" value="RCC1_2"/>
    <property type="match status" value="1"/>
</dbReference>
<dbReference type="InterPro" id="IPR000408">
    <property type="entry name" value="Reg_chr_condens"/>
</dbReference>
<gene>
    <name evidence="2" type="ORF">PghCCS26_27130</name>
</gene>
<dbReference type="Proteomes" id="UP001285921">
    <property type="component" value="Unassembled WGS sequence"/>
</dbReference>
<evidence type="ECO:0000313" key="2">
    <source>
        <dbReference type="EMBL" id="GMK45585.1"/>
    </source>
</evidence>
<dbReference type="PANTHER" id="PTHR45982:SF1">
    <property type="entry name" value="REGULATOR OF CHROMOSOME CONDENSATION"/>
    <property type="match status" value="1"/>
</dbReference>
<name>A0ABQ6NND3_9BACL</name>
<dbReference type="InterPro" id="IPR012854">
    <property type="entry name" value="Cu_amine_oxidase-like_N"/>
</dbReference>
<dbReference type="PROSITE" id="PS50012">
    <property type="entry name" value="RCC1_3"/>
    <property type="match status" value="3"/>
</dbReference>
<dbReference type="SUPFAM" id="SSF50985">
    <property type="entry name" value="RCC1/BLIP-II"/>
    <property type="match status" value="2"/>
</dbReference>
<keyword evidence="3" id="KW-1185">Reference proteome</keyword>
<dbReference type="Pfam" id="PF00415">
    <property type="entry name" value="RCC1"/>
    <property type="match status" value="1"/>
</dbReference>
<dbReference type="EMBL" id="BTCL01000008">
    <property type="protein sequence ID" value="GMK45585.1"/>
    <property type="molecule type" value="Genomic_DNA"/>
</dbReference>
<dbReference type="InterPro" id="IPR051553">
    <property type="entry name" value="Ran_GTPase-activating"/>
</dbReference>
<organism evidence="2 3">
    <name type="scientific">Paenibacillus glycanilyticus</name>
    <dbReference type="NCBI Taxonomy" id="126569"/>
    <lineage>
        <taxon>Bacteria</taxon>
        <taxon>Bacillati</taxon>
        <taxon>Bacillota</taxon>
        <taxon>Bacilli</taxon>
        <taxon>Bacillales</taxon>
        <taxon>Paenibacillaceae</taxon>
        <taxon>Paenibacillus</taxon>
    </lineage>
</organism>